<dbReference type="Gene3D" id="1.25.40.420">
    <property type="match status" value="1"/>
</dbReference>
<accession>A0A2G8LHJ5</accession>
<dbReference type="InterPro" id="IPR011705">
    <property type="entry name" value="BACK"/>
</dbReference>
<dbReference type="Proteomes" id="UP000230750">
    <property type="component" value="Unassembled WGS sequence"/>
</dbReference>
<name>A0A2G8LHJ5_STIJA</name>
<protein>
    <submittedName>
        <fullName evidence="4">Putative kelch-like protein 24-like</fullName>
    </submittedName>
</protein>
<dbReference type="PANTHER" id="PTHR24412">
    <property type="entry name" value="KELCH PROTEIN"/>
    <property type="match status" value="1"/>
</dbReference>
<organism evidence="4 5">
    <name type="scientific">Stichopus japonicus</name>
    <name type="common">Sea cucumber</name>
    <dbReference type="NCBI Taxonomy" id="307972"/>
    <lineage>
        <taxon>Eukaryota</taxon>
        <taxon>Metazoa</taxon>
        <taxon>Echinodermata</taxon>
        <taxon>Eleutherozoa</taxon>
        <taxon>Echinozoa</taxon>
        <taxon>Holothuroidea</taxon>
        <taxon>Aspidochirotacea</taxon>
        <taxon>Aspidochirotida</taxon>
        <taxon>Stichopodidae</taxon>
        <taxon>Apostichopus</taxon>
    </lineage>
</organism>
<evidence type="ECO:0000259" key="3">
    <source>
        <dbReference type="PROSITE" id="PS50097"/>
    </source>
</evidence>
<evidence type="ECO:0000256" key="1">
    <source>
        <dbReference type="ARBA" id="ARBA00022441"/>
    </source>
</evidence>
<dbReference type="SMART" id="SM00875">
    <property type="entry name" value="BACK"/>
    <property type="match status" value="1"/>
</dbReference>
<dbReference type="SUPFAM" id="SSF54695">
    <property type="entry name" value="POZ domain"/>
    <property type="match status" value="1"/>
</dbReference>
<evidence type="ECO:0000313" key="5">
    <source>
        <dbReference type="Proteomes" id="UP000230750"/>
    </source>
</evidence>
<dbReference type="STRING" id="307972.A0A2G8LHJ5"/>
<gene>
    <name evidence="4" type="ORF">BSL78_03373</name>
</gene>
<dbReference type="AlphaFoldDB" id="A0A2G8LHJ5"/>
<keyword evidence="1" id="KW-0880">Kelch repeat</keyword>
<dbReference type="Gene3D" id="3.30.710.10">
    <property type="entry name" value="Potassium Channel Kv1.1, Chain A"/>
    <property type="match status" value="1"/>
</dbReference>
<comment type="caution">
    <text evidence="4">The sequence shown here is derived from an EMBL/GenBank/DDBJ whole genome shotgun (WGS) entry which is preliminary data.</text>
</comment>
<feature type="domain" description="BTB" evidence="3">
    <location>
        <begin position="50"/>
        <end position="117"/>
    </location>
</feature>
<evidence type="ECO:0000313" key="4">
    <source>
        <dbReference type="EMBL" id="PIK59711.1"/>
    </source>
</evidence>
<dbReference type="Pfam" id="PF00651">
    <property type="entry name" value="BTB"/>
    <property type="match status" value="1"/>
</dbReference>
<dbReference type="EMBL" id="MRZV01000075">
    <property type="protein sequence ID" value="PIK59711.1"/>
    <property type="molecule type" value="Genomic_DNA"/>
</dbReference>
<dbReference type="PROSITE" id="PS50097">
    <property type="entry name" value="BTB"/>
    <property type="match status" value="1"/>
</dbReference>
<keyword evidence="5" id="KW-1185">Reference proteome</keyword>
<dbReference type="InterPro" id="IPR011333">
    <property type="entry name" value="SKP1/BTB/POZ_sf"/>
</dbReference>
<dbReference type="Pfam" id="PF07707">
    <property type="entry name" value="BACK"/>
    <property type="match status" value="1"/>
</dbReference>
<reference evidence="4 5" key="1">
    <citation type="journal article" date="2017" name="PLoS Biol.">
        <title>The sea cucumber genome provides insights into morphological evolution and visceral regeneration.</title>
        <authorList>
            <person name="Zhang X."/>
            <person name="Sun L."/>
            <person name="Yuan J."/>
            <person name="Sun Y."/>
            <person name="Gao Y."/>
            <person name="Zhang L."/>
            <person name="Li S."/>
            <person name="Dai H."/>
            <person name="Hamel J.F."/>
            <person name="Liu C."/>
            <person name="Yu Y."/>
            <person name="Liu S."/>
            <person name="Lin W."/>
            <person name="Guo K."/>
            <person name="Jin S."/>
            <person name="Xu P."/>
            <person name="Storey K.B."/>
            <person name="Huan P."/>
            <person name="Zhang T."/>
            <person name="Zhou Y."/>
            <person name="Zhang J."/>
            <person name="Lin C."/>
            <person name="Li X."/>
            <person name="Xing L."/>
            <person name="Huo D."/>
            <person name="Sun M."/>
            <person name="Wang L."/>
            <person name="Mercier A."/>
            <person name="Li F."/>
            <person name="Yang H."/>
            <person name="Xiang J."/>
        </authorList>
    </citation>
    <scope>NUCLEOTIDE SEQUENCE [LARGE SCALE GENOMIC DNA]</scope>
    <source>
        <strain evidence="4">Shaxun</strain>
        <tissue evidence="4">Muscle</tissue>
    </source>
</reference>
<proteinExistence type="predicted"/>
<evidence type="ECO:0000256" key="2">
    <source>
        <dbReference type="ARBA" id="ARBA00022737"/>
    </source>
</evidence>
<keyword evidence="2" id="KW-0677">Repeat</keyword>
<dbReference type="SMART" id="SM00225">
    <property type="entry name" value="BTB"/>
    <property type="match status" value="1"/>
</dbReference>
<dbReference type="InterPro" id="IPR000210">
    <property type="entry name" value="BTB/POZ_dom"/>
</dbReference>
<sequence>MADFAHCGISSICIQDLTDGNKTVVVHRQPSRAITVLENLREMRQNAEFTDVVLCAGGVDFPCHKAVLAASSPYFRAMFTSDLRERNSQRIQLPEIYSDTMALILDYVYSGEVKITLENVQSLFQAADFLDYNNLSAGCIVFLKNNITVDNCIDLIQFASRCSSSGSLLDAAMTLLDNNFENVTKNRAFLDIEPDILIRVLTSESIRLTSEETIVFACLRWLAHDLERREKHSGDIVNCIRLPLVKETVLKHLRANSSLVRESSSLYDAFNEAICCQILIQSGKRVLGAQTYPRHILPGQRSEVMMIMEDNTTQTMGRSFAARSLVYFLAVYEWDG</sequence>
<dbReference type="OrthoDB" id="45365at2759"/>
<dbReference type="PANTHER" id="PTHR24412:SF418">
    <property type="entry name" value="KELCH REPEAT AND BTB DOMAIN-CONTAINING PROTEIN 3"/>
    <property type="match status" value="1"/>
</dbReference>